<keyword evidence="2" id="KW-1185">Reference proteome</keyword>
<dbReference type="EMBL" id="JACHEF010000001">
    <property type="protein sequence ID" value="MBB6407644.1"/>
    <property type="molecule type" value="Genomic_DNA"/>
</dbReference>
<proteinExistence type="predicted"/>
<name>A0A841NX56_9HYPH</name>
<dbReference type="RefSeq" id="WP_184870840.1">
    <property type="nucleotide sequence ID" value="NZ_JACHEF010000001.1"/>
</dbReference>
<evidence type="ECO:0000313" key="1">
    <source>
        <dbReference type="EMBL" id="MBB6407644.1"/>
    </source>
</evidence>
<comment type="caution">
    <text evidence="1">The sequence shown here is derived from an EMBL/GenBank/DDBJ whole genome shotgun (WGS) entry which is preliminary data.</text>
</comment>
<dbReference type="Proteomes" id="UP000556329">
    <property type="component" value="Unassembled WGS sequence"/>
</dbReference>
<evidence type="ECO:0000313" key="2">
    <source>
        <dbReference type="Proteomes" id="UP000556329"/>
    </source>
</evidence>
<sequence length="63" mass="6705">MSADLNPDAAVQAAAEFIIKPRPPTGQSTIADIKCRFGLTTAESIEAIRLANKLREAAYAKTS</sequence>
<protein>
    <submittedName>
        <fullName evidence="1">Uncharacterized protein</fullName>
    </submittedName>
</protein>
<accession>A0A841NX56</accession>
<gene>
    <name evidence="1" type="ORF">HNQ71_000288</name>
</gene>
<reference evidence="1 2" key="1">
    <citation type="submission" date="2020-08" db="EMBL/GenBank/DDBJ databases">
        <title>Genomic Encyclopedia of Type Strains, Phase IV (KMG-IV): sequencing the most valuable type-strain genomes for metagenomic binning, comparative biology and taxonomic classification.</title>
        <authorList>
            <person name="Goeker M."/>
        </authorList>
    </citation>
    <scope>NUCLEOTIDE SEQUENCE [LARGE SCALE GENOMIC DNA]</scope>
    <source>
        <strain evidence="1 2">DSM 100039</strain>
    </source>
</reference>
<organism evidence="1 2">
    <name type="scientific">Mesorhizobium sangaii</name>
    <dbReference type="NCBI Taxonomy" id="505389"/>
    <lineage>
        <taxon>Bacteria</taxon>
        <taxon>Pseudomonadati</taxon>
        <taxon>Pseudomonadota</taxon>
        <taxon>Alphaproteobacteria</taxon>
        <taxon>Hyphomicrobiales</taxon>
        <taxon>Phyllobacteriaceae</taxon>
        <taxon>Mesorhizobium</taxon>
    </lineage>
</organism>
<dbReference type="AlphaFoldDB" id="A0A841NX56"/>